<evidence type="ECO:0000256" key="1">
    <source>
        <dbReference type="ARBA" id="ARBA00013260"/>
    </source>
</evidence>
<evidence type="ECO:0000256" key="2">
    <source>
        <dbReference type="ARBA" id="ARBA00022555"/>
    </source>
</evidence>
<evidence type="ECO:0000256" key="4">
    <source>
        <dbReference type="ARBA" id="ARBA00022884"/>
    </source>
</evidence>
<evidence type="ECO:0000256" key="7">
    <source>
        <dbReference type="RuleBase" id="RU000673"/>
    </source>
</evidence>
<dbReference type="Gene3D" id="3.40.50.1470">
    <property type="entry name" value="Peptidyl-tRNA hydrolase"/>
    <property type="match status" value="1"/>
</dbReference>
<evidence type="ECO:0000256" key="6">
    <source>
        <dbReference type="ARBA" id="ARBA00050038"/>
    </source>
</evidence>
<dbReference type="NCBIfam" id="TIGR00447">
    <property type="entry name" value="pth"/>
    <property type="match status" value="1"/>
</dbReference>
<dbReference type="GO" id="GO:0004045">
    <property type="term" value="F:peptidyl-tRNA hydrolase activity"/>
    <property type="evidence" value="ECO:0007669"/>
    <property type="project" value="UniProtKB-EC"/>
</dbReference>
<dbReference type="Pfam" id="PF01195">
    <property type="entry name" value="Pept_tRNA_hydro"/>
    <property type="match status" value="1"/>
</dbReference>
<dbReference type="EC" id="3.1.1.29" evidence="1 7"/>
<dbReference type="PANTHER" id="PTHR17224">
    <property type="entry name" value="PEPTIDYL-TRNA HYDROLASE"/>
    <property type="match status" value="1"/>
</dbReference>
<organism evidence="9 10">
    <name type="scientific">Candidatus Falkowbacteria bacterium HGW-Falkowbacteria-1</name>
    <dbReference type="NCBI Taxonomy" id="2013768"/>
    <lineage>
        <taxon>Bacteria</taxon>
        <taxon>Candidatus Falkowiibacteriota</taxon>
    </lineage>
</organism>
<protein>
    <recommendedName>
        <fullName evidence="6 7">Peptidyl-tRNA hydrolase</fullName>
        <ecNumber evidence="1 7">3.1.1.29</ecNumber>
    </recommendedName>
</protein>
<dbReference type="AlphaFoldDB" id="A0A2N2EA18"/>
<dbReference type="EMBL" id="PHAI01000001">
    <property type="protein sequence ID" value="PKM91593.1"/>
    <property type="molecule type" value="Genomic_DNA"/>
</dbReference>
<keyword evidence="2" id="KW-0820">tRNA-binding</keyword>
<comment type="catalytic activity">
    <reaction evidence="7">
        <text>an N-acyl-L-alpha-aminoacyl-tRNA + H2O = an N-acyl-L-amino acid + a tRNA + H(+)</text>
        <dbReference type="Rhea" id="RHEA:54448"/>
        <dbReference type="Rhea" id="RHEA-COMP:10123"/>
        <dbReference type="Rhea" id="RHEA-COMP:13883"/>
        <dbReference type="ChEBI" id="CHEBI:15377"/>
        <dbReference type="ChEBI" id="CHEBI:15378"/>
        <dbReference type="ChEBI" id="CHEBI:59874"/>
        <dbReference type="ChEBI" id="CHEBI:78442"/>
        <dbReference type="ChEBI" id="CHEBI:138191"/>
        <dbReference type="EC" id="3.1.1.29"/>
    </reaction>
</comment>
<dbReference type="InterPro" id="IPR001328">
    <property type="entry name" value="Pept_tRNA_hydro"/>
</dbReference>
<sequence length="178" mass="20654">MKIIIALGNPGKEYEKTRHNVGFLFFDFLLGENISWEYNKKFNADVYFKDNTYFIKPRTFMNNSGVSLRAFMDYYKLLPKKMGLFSVKDLDLSEVLTVVHDDLDIDFGKHKVSLNSSSAGHNGVQSIINHLKTKNFKRIRIGIKNEFKKNIPAEKFVLQRFSGEESEELDNVFKSIKL</sequence>
<keyword evidence="3 7" id="KW-0378">Hydrolase</keyword>
<dbReference type="PROSITE" id="PS01195">
    <property type="entry name" value="PEPT_TRNA_HYDROL_1"/>
    <property type="match status" value="1"/>
</dbReference>
<gene>
    <name evidence="9" type="ORF">CVU82_00035</name>
</gene>
<comment type="similarity">
    <text evidence="5 8">Belongs to the PTH family.</text>
</comment>
<dbReference type="Proteomes" id="UP000233517">
    <property type="component" value="Unassembled WGS sequence"/>
</dbReference>
<keyword evidence="4" id="KW-0694">RNA-binding</keyword>
<dbReference type="SUPFAM" id="SSF53178">
    <property type="entry name" value="Peptidyl-tRNA hydrolase-like"/>
    <property type="match status" value="1"/>
</dbReference>
<accession>A0A2N2EA18</accession>
<evidence type="ECO:0000256" key="3">
    <source>
        <dbReference type="ARBA" id="ARBA00022801"/>
    </source>
</evidence>
<evidence type="ECO:0000256" key="8">
    <source>
        <dbReference type="RuleBase" id="RU004320"/>
    </source>
</evidence>
<dbReference type="CDD" id="cd00462">
    <property type="entry name" value="PTH"/>
    <property type="match status" value="1"/>
</dbReference>
<dbReference type="GO" id="GO:0000049">
    <property type="term" value="F:tRNA binding"/>
    <property type="evidence" value="ECO:0007669"/>
    <property type="project" value="UniProtKB-KW"/>
</dbReference>
<dbReference type="InterPro" id="IPR018171">
    <property type="entry name" value="Pept_tRNA_hydro_CS"/>
</dbReference>
<evidence type="ECO:0000313" key="10">
    <source>
        <dbReference type="Proteomes" id="UP000233517"/>
    </source>
</evidence>
<reference evidence="9 10" key="1">
    <citation type="journal article" date="2017" name="ISME J.">
        <title>Potential for microbial H2 and metal transformations associated with novel bacteria and archaea in deep terrestrial subsurface sediments.</title>
        <authorList>
            <person name="Hernsdorf A.W."/>
            <person name="Amano Y."/>
            <person name="Miyakawa K."/>
            <person name="Ise K."/>
            <person name="Suzuki Y."/>
            <person name="Anantharaman K."/>
            <person name="Probst A."/>
            <person name="Burstein D."/>
            <person name="Thomas B.C."/>
            <person name="Banfield J.F."/>
        </authorList>
    </citation>
    <scope>NUCLEOTIDE SEQUENCE [LARGE SCALE GENOMIC DNA]</scope>
    <source>
        <strain evidence="9">HGW-Falkowbacteria-1</strain>
    </source>
</reference>
<name>A0A2N2EA18_9BACT</name>
<evidence type="ECO:0000256" key="5">
    <source>
        <dbReference type="ARBA" id="ARBA00038063"/>
    </source>
</evidence>
<proteinExistence type="inferred from homology"/>
<dbReference type="InterPro" id="IPR036416">
    <property type="entry name" value="Pept_tRNA_hydro_sf"/>
</dbReference>
<evidence type="ECO:0000313" key="9">
    <source>
        <dbReference type="EMBL" id="PKM91593.1"/>
    </source>
</evidence>
<comment type="caution">
    <text evidence="9">The sequence shown here is derived from an EMBL/GenBank/DDBJ whole genome shotgun (WGS) entry which is preliminary data.</text>
</comment>
<dbReference type="PANTHER" id="PTHR17224:SF1">
    <property type="entry name" value="PEPTIDYL-TRNA HYDROLASE"/>
    <property type="match status" value="1"/>
</dbReference>